<dbReference type="Proteomes" id="UP000467428">
    <property type="component" value="Chromosome"/>
</dbReference>
<reference evidence="16 17" key="1">
    <citation type="journal article" date="2019" name="Emerg. Microbes Infect.">
        <title>Comprehensive subspecies identification of 175 nontuberculous mycobacteria species based on 7547 genomic profiles.</title>
        <authorList>
            <person name="Matsumoto Y."/>
            <person name="Kinjo T."/>
            <person name="Motooka D."/>
            <person name="Nabeya D."/>
            <person name="Jung N."/>
            <person name="Uechi K."/>
            <person name="Horii T."/>
            <person name="Iida T."/>
            <person name="Fujita J."/>
            <person name="Nakamura S."/>
        </authorList>
    </citation>
    <scope>NUCLEOTIDE SEQUENCE [LARGE SCALE GENOMIC DNA]</scope>
    <source>
        <strain evidence="16 17">JCM 18538</strain>
    </source>
</reference>
<feature type="region of interest" description="Disordered" evidence="13">
    <location>
        <begin position="302"/>
        <end position="323"/>
    </location>
</feature>
<evidence type="ECO:0000256" key="11">
    <source>
        <dbReference type="ARBA" id="ARBA00023136"/>
    </source>
</evidence>
<geneLocation type="plasmid" evidence="17">
    <name>pjcm18538 dna</name>
</geneLocation>
<dbReference type="GO" id="GO:0005524">
    <property type="term" value="F:ATP binding"/>
    <property type="evidence" value="ECO:0007669"/>
    <property type="project" value="UniProtKB-UniRule"/>
</dbReference>
<proteinExistence type="predicted"/>
<evidence type="ECO:0000256" key="14">
    <source>
        <dbReference type="SAM" id="Phobius"/>
    </source>
</evidence>
<feature type="domain" description="Protein kinase" evidence="15">
    <location>
        <begin position="16"/>
        <end position="286"/>
    </location>
</feature>
<dbReference type="InterPro" id="IPR011009">
    <property type="entry name" value="Kinase-like_dom_sf"/>
</dbReference>
<evidence type="ECO:0000313" key="17">
    <source>
        <dbReference type="Proteomes" id="UP000467428"/>
    </source>
</evidence>
<evidence type="ECO:0000256" key="9">
    <source>
        <dbReference type="ARBA" id="ARBA00022840"/>
    </source>
</evidence>
<feature type="transmembrane region" description="Helical" evidence="14">
    <location>
        <begin position="332"/>
        <end position="353"/>
    </location>
</feature>
<comment type="subcellular location">
    <subcellularLocation>
        <location evidence="1">Cell membrane</location>
        <topology evidence="1">Single-pass membrane protein</topology>
    </subcellularLocation>
</comment>
<evidence type="ECO:0000256" key="4">
    <source>
        <dbReference type="ARBA" id="ARBA00022527"/>
    </source>
</evidence>
<keyword evidence="10 14" id="KW-1133">Transmembrane helix</keyword>
<dbReference type="PANTHER" id="PTHR43289:SF6">
    <property type="entry name" value="SERINE_THREONINE-PROTEIN KINASE NEKL-3"/>
    <property type="match status" value="1"/>
</dbReference>
<evidence type="ECO:0000256" key="3">
    <source>
        <dbReference type="ARBA" id="ARBA00022475"/>
    </source>
</evidence>
<keyword evidence="17" id="KW-1185">Reference proteome</keyword>
<evidence type="ECO:0000256" key="2">
    <source>
        <dbReference type="ARBA" id="ARBA00012513"/>
    </source>
</evidence>
<keyword evidence="11 14" id="KW-0472">Membrane</keyword>
<feature type="compositionally biased region" description="Polar residues" evidence="13">
    <location>
        <begin position="361"/>
        <end position="372"/>
    </location>
</feature>
<keyword evidence="9 12" id="KW-0067">ATP-binding</keyword>
<dbReference type="SMART" id="SM00220">
    <property type="entry name" value="S_TKc"/>
    <property type="match status" value="1"/>
</dbReference>
<protein>
    <recommendedName>
        <fullName evidence="2">non-specific serine/threonine protein kinase</fullName>
        <ecNumber evidence="2">2.7.11.1</ecNumber>
    </recommendedName>
</protein>
<dbReference type="GO" id="GO:0005886">
    <property type="term" value="C:plasma membrane"/>
    <property type="evidence" value="ECO:0007669"/>
    <property type="project" value="UniProtKB-SubCell"/>
</dbReference>
<dbReference type="PROSITE" id="PS00108">
    <property type="entry name" value="PROTEIN_KINASE_ST"/>
    <property type="match status" value="1"/>
</dbReference>
<sequence length="507" mass="54050">MEPVGVSRIGKRFGKYEIVSLLGRGGMGEVYEARDVEKRRVVALKILIEQFSRDPDYRSRFTREAHAAAQLQEPHVIPIHDWGEIDGSLYIDMRMVRGTDLRKVLRSGPMPPDRVVHIVSQIASALDAAHADGLIHRDVKPENIIVTSDDFAYLLDFGIAEKTGDVRLTQAGMTVGSLAYMAPERLNNQPTTAAADVYSLACVLHEALTGQSPYATDSMQQLLTAHLYTPPPRPSAVNPRVPAFFDPVVERGMAKEPDDRYGSAGAFARAAGRASTGTPSPSQPFPTIDPYATQAAPHTLAPTGLQHTRVGTPTSTADSLVRPNVEPSRKKWVVPAVIAVSVAMLLAAGGIAIGMMVGQGSSPEPTAANPTLTRLPAPDRPAGSAPPSRSYPQTRPAGLPPTVPGVDANDESCESGIAYPGAGGQYSRSSRGTVETSCLFARNVLQAFREAGPPSSAPRTVYALGAVSCRSTGGRCSGDHFVMECATYGTDDWVTCTGGKNARVYIY</sequence>
<evidence type="ECO:0000256" key="5">
    <source>
        <dbReference type="ARBA" id="ARBA00022679"/>
    </source>
</evidence>
<dbReference type="AlphaFoldDB" id="A0A7I7RWR8"/>
<dbReference type="InterPro" id="IPR008271">
    <property type="entry name" value="Ser/Thr_kinase_AS"/>
</dbReference>
<dbReference type="InterPro" id="IPR000719">
    <property type="entry name" value="Prot_kinase_dom"/>
</dbReference>
<dbReference type="GO" id="GO:0004674">
    <property type="term" value="F:protein serine/threonine kinase activity"/>
    <property type="evidence" value="ECO:0007669"/>
    <property type="project" value="UniProtKB-KW"/>
</dbReference>
<evidence type="ECO:0000256" key="8">
    <source>
        <dbReference type="ARBA" id="ARBA00022777"/>
    </source>
</evidence>
<keyword evidence="5" id="KW-0808">Transferase</keyword>
<dbReference type="SUPFAM" id="SSF56112">
    <property type="entry name" value="Protein kinase-like (PK-like)"/>
    <property type="match status" value="1"/>
</dbReference>
<dbReference type="GO" id="GO:0080090">
    <property type="term" value="P:regulation of primary metabolic process"/>
    <property type="evidence" value="ECO:0007669"/>
    <property type="project" value="UniProtKB-ARBA"/>
</dbReference>
<accession>A0A7I7RWR8</accession>
<dbReference type="EMBL" id="AP022593">
    <property type="protein sequence ID" value="BBY48446.1"/>
    <property type="molecule type" value="Genomic_DNA"/>
</dbReference>
<feature type="compositionally biased region" description="Polar residues" evidence="13">
    <location>
        <begin position="305"/>
        <end position="318"/>
    </location>
</feature>
<feature type="region of interest" description="Disordered" evidence="13">
    <location>
        <begin position="361"/>
        <end position="411"/>
    </location>
</feature>
<dbReference type="PROSITE" id="PS50011">
    <property type="entry name" value="PROTEIN_KINASE_DOM"/>
    <property type="match status" value="1"/>
</dbReference>
<dbReference type="CDD" id="cd14014">
    <property type="entry name" value="STKc_PknB_like"/>
    <property type="match status" value="1"/>
</dbReference>
<dbReference type="EC" id="2.7.11.1" evidence="2"/>
<dbReference type="KEGG" id="marz:MARA_19140"/>
<keyword evidence="8" id="KW-0418">Kinase</keyword>
<dbReference type="PROSITE" id="PS00107">
    <property type="entry name" value="PROTEIN_KINASE_ATP"/>
    <property type="match status" value="1"/>
</dbReference>
<dbReference type="PANTHER" id="PTHR43289">
    <property type="entry name" value="MITOGEN-ACTIVATED PROTEIN KINASE KINASE KINASE 20-RELATED"/>
    <property type="match status" value="1"/>
</dbReference>
<feature type="binding site" evidence="12">
    <location>
        <position position="45"/>
    </location>
    <ligand>
        <name>ATP</name>
        <dbReference type="ChEBI" id="CHEBI:30616"/>
    </ligand>
</feature>
<organism evidence="16 17">
    <name type="scientific">Mycolicibacterium arabiense</name>
    <dbReference type="NCBI Taxonomy" id="1286181"/>
    <lineage>
        <taxon>Bacteria</taxon>
        <taxon>Bacillati</taxon>
        <taxon>Actinomycetota</taxon>
        <taxon>Actinomycetes</taxon>
        <taxon>Mycobacteriales</taxon>
        <taxon>Mycobacteriaceae</taxon>
        <taxon>Mycolicibacterium</taxon>
    </lineage>
</organism>
<evidence type="ECO:0000256" key="10">
    <source>
        <dbReference type="ARBA" id="ARBA00022989"/>
    </source>
</evidence>
<evidence type="ECO:0000259" key="15">
    <source>
        <dbReference type="PROSITE" id="PS50011"/>
    </source>
</evidence>
<evidence type="ECO:0000256" key="13">
    <source>
        <dbReference type="SAM" id="MobiDB-lite"/>
    </source>
</evidence>
<name>A0A7I7RWR8_9MYCO</name>
<evidence type="ECO:0000313" key="16">
    <source>
        <dbReference type="EMBL" id="BBY48446.1"/>
    </source>
</evidence>
<dbReference type="InterPro" id="IPR017441">
    <property type="entry name" value="Protein_kinase_ATP_BS"/>
</dbReference>
<dbReference type="FunFam" id="3.30.200.20:FF:000348">
    <property type="entry name" value="Serine/threonine protein kinase"/>
    <property type="match status" value="1"/>
</dbReference>
<keyword evidence="7 12" id="KW-0547">Nucleotide-binding</keyword>
<keyword evidence="6 14" id="KW-0812">Transmembrane</keyword>
<gene>
    <name evidence="16" type="ORF">MARA_19140</name>
</gene>
<evidence type="ECO:0000256" key="6">
    <source>
        <dbReference type="ARBA" id="ARBA00022692"/>
    </source>
</evidence>
<evidence type="ECO:0000256" key="7">
    <source>
        <dbReference type="ARBA" id="ARBA00022741"/>
    </source>
</evidence>
<dbReference type="Gene3D" id="3.30.200.20">
    <property type="entry name" value="Phosphorylase Kinase, domain 1"/>
    <property type="match status" value="1"/>
</dbReference>
<evidence type="ECO:0000256" key="1">
    <source>
        <dbReference type="ARBA" id="ARBA00004162"/>
    </source>
</evidence>
<keyword evidence="4" id="KW-0723">Serine/threonine-protein kinase</keyword>
<dbReference type="FunFam" id="1.10.510.10:FF:000021">
    <property type="entry name" value="Serine/threonine protein kinase"/>
    <property type="match status" value="1"/>
</dbReference>
<keyword evidence="3" id="KW-1003">Cell membrane</keyword>
<evidence type="ECO:0000256" key="12">
    <source>
        <dbReference type="PROSITE-ProRule" id="PRU10141"/>
    </source>
</evidence>
<dbReference type="Gene3D" id="1.10.510.10">
    <property type="entry name" value="Transferase(Phosphotransferase) domain 1"/>
    <property type="match status" value="1"/>
</dbReference>
<dbReference type="Pfam" id="PF00069">
    <property type="entry name" value="Pkinase"/>
    <property type="match status" value="1"/>
</dbReference>